<organism evidence="4 5">
    <name type="scientific">Rurimicrobium arvi</name>
    <dbReference type="NCBI Taxonomy" id="2049916"/>
    <lineage>
        <taxon>Bacteria</taxon>
        <taxon>Pseudomonadati</taxon>
        <taxon>Bacteroidota</taxon>
        <taxon>Chitinophagia</taxon>
        <taxon>Chitinophagales</taxon>
        <taxon>Chitinophagaceae</taxon>
        <taxon>Rurimicrobium</taxon>
    </lineage>
</organism>
<gene>
    <name evidence="4" type="ORF">GCM10023092_26900</name>
</gene>
<dbReference type="SUPFAM" id="SSF54534">
    <property type="entry name" value="FKBP-like"/>
    <property type="match status" value="2"/>
</dbReference>
<accession>A0ABP8MZ05</accession>
<dbReference type="PROSITE" id="PS50198">
    <property type="entry name" value="PPIC_PPIASE_2"/>
    <property type="match status" value="2"/>
</dbReference>
<reference evidence="5" key="1">
    <citation type="journal article" date="2019" name="Int. J. Syst. Evol. Microbiol.">
        <title>The Global Catalogue of Microorganisms (GCM) 10K type strain sequencing project: providing services to taxonomists for standard genome sequencing and annotation.</title>
        <authorList>
            <consortium name="The Broad Institute Genomics Platform"/>
            <consortium name="The Broad Institute Genome Sequencing Center for Infectious Disease"/>
            <person name="Wu L."/>
            <person name="Ma J."/>
        </authorList>
    </citation>
    <scope>NUCLEOTIDE SEQUENCE [LARGE SCALE GENOMIC DNA]</scope>
    <source>
        <strain evidence="5">JCM 31921</strain>
    </source>
</reference>
<protein>
    <submittedName>
        <fullName evidence="4">Peptidylprolyl isomerase</fullName>
    </submittedName>
</protein>
<evidence type="ECO:0000256" key="2">
    <source>
        <dbReference type="SAM" id="SignalP"/>
    </source>
</evidence>
<dbReference type="GO" id="GO:0016853">
    <property type="term" value="F:isomerase activity"/>
    <property type="evidence" value="ECO:0007669"/>
    <property type="project" value="UniProtKB-KW"/>
</dbReference>
<keyword evidence="1" id="KW-0697">Rotamase</keyword>
<dbReference type="RefSeq" id="WP_344828228.1">
    <property type="nucleotide sequence ID" value="NZ_BAABEZ010000024.1"/>
</dbReference>
<sequence length="653" mass="73191">MKKILLTGTLLAAFYGNSFAQTLFTFGDTPVSSEEFLRVYRKNNAAKADYSETALREYIDLYSLFRMKVKEAELQNLDTSLSVSSEITNYRKQLARNYLTDEVMVNRLIQEAYDRTKEEVHVAHILFVTSPGTDTTVIRKRMDSVYTAISTGKATFADVAKSMSDDRGSKANGGDIGFFTGLQTVYPFENVAYSTPVGKVSAPFRTPFGYHILKVIDRRPARGQAKIAQILIATPKSAGEAGEATAKLKADTIVRELKKGVPFEQLVQKYSDDKFSKDKNGELPLYGAGNSIASMDEAIAALKKPGDFTQPLKTEYGYHIIKLIERYPVRPFDSVRKELKSKVENDGRAQQARDQYFVKVRESNGFKANNAALESMMAQLNSIADTGKDAGKFSGANFPTGGNNTLFTLAGKNYTQNDFITYAVGVTRGHITAGDQKQGVFRELYGMYENQVVTDFQEHKLVESNPEFKSLMQEYRDGIMLFELMDRNVWGKAAKDSTGLKTFYETQKDKYKWQPGFKGTVYTFKDEAALKEGQKLLQKKDITNEELSKTLNTANQHDAVAIQTGHFEFAKYSDVPQSKITAGKLSEPVKKGDAYIVVKADEVFTQPSDKSFTEAKGYVISAYQDKLEKDWNALLRSKYPVKINEPELKKISK</sequence>
<comment type="caution">
    <text evidence="4">The sequence shown here is derived from an EMBL/GenBank/DDBJ whole genome shotgun (WGS) entry which is preliminary data.</text>
</comment>
<evidence type="ECO:0000259" key="3">
    <source>
        <dbReference type="PROSITE" id="PS50198"/>
    </source>
</evidence>
<dbReference type="InterPro" id="IPR050245">
    <property type="entry name" value="PrsA_foldase"/>
</dbReference>
<dbReference type="EMBL" id="BAABEZ010000024">
    <property type="protein sequence ID" value="GAA4458502.1"/>
    <property type="molecule type" value="Genomic_DNA"/>
</dbReference>
<dbReference type="InterPro" id="IPR046357">
    <property type="entry name" value="PPIase_dom_sf"/>
</dbReference>
<proteinExistence type="predicted"/>
<dbReference type="InterPro" id="IPR023058">
    <property type="entry name" value="PPIase_PpiC_CS"/>
</dbReference>
<dbReference type="Gene3D" id="3.10.50.40">
    <property type="match status" value="2"/>
</dbReference>
<evidence type="ECO:0000256" key="1">
    <source>
        <dbReference type="PROSITE-ProRule" id="PRU00278"/>
    </source>
</evidence>
<dbReference type="Pfam" id="PF00639">
    <property type="entry name" value="Rotamase"/>
    <property type="match status" value="2"/>
</dbReference>
<name>A0ABP8MZ05_9BACT</name>
<evidence type="ECO:0000313" key="5">
    <source>
        <dbReference type="Proteomes" id="UP001501410"/>
    </source>
</evidence>
<keyword evidence="2" id="KW-0732">Signal</keyword>
<feature type="domain" description="PpiC" evidence="3">
    <location>
        <begin position="222"/>
        <end position="325"/>
    </location>
</feature>
<keyword evidence="5" id="KW-1185">Reference proteome</keyword>
<dbReference type="InterPro" id="IPR000297">
    <property type="entry name" value="PPIase_PpiC"/>
</dbReference>
<feature type="chain" id="PRO_5047241116" evidence="2">
    <location>
        <begin position="21"/>
        <end position="653"/>
    </location>
</feature>
<keyword evidence="1 4" id="KW-0413">Isomerase</keyword>
<dbReference type="PROSITE" id="PS01096">
    <property type="entry name" value="PPIC_PPIASE_1"/>
    <property type="match status" value="1"/>
</dbReference>
<evidence type="ECO:0000313" key="4">
    <source>
        <dbReference type="EMBL" id="GAA4458502.1"/>
    </source>
</evidence>
<dbReference type="PANTHER" id="PTHR47245">
    <property type="entry name" value="PEPTIDYLPROLYL ISOMERASE"/>
    <property type="match status" value="1"/>
</dbReference>
<feature type="signal peptide" evidence="2">
    <location>
        <begin position="1"/>
        <end position="20"/>
    </location>
</feature>
<dbReference type="Proteomes" id="UP001501410">
    <property type="component" value="Unassembled WGS sequence"/>
</dbReference>
<dbReference type="PANTHER" id="PTHR47245:SF2">
    <property type="entry name" value="PEPTIDYL-PROLYL CIS-TRANS ISOMERASE HP_0175-RELATED"/>
    <property type="match status" value="1"/>
</dbReference>
<feature type="domain" description="PpiC" evidence="3">
    <location>
        <begin position="117"/>
        <end position="217"/>
    </location>
</feature>